<dbReference type="InterPro" id="IPR000551">
    <property type="entry name" value="MerR-type_HTH_dom"/>
</dbReference>
<dbReference type="EMBL" id="CP088295">
    <property type="protein sequence ID" value="UUY04198.1"/>
    <property type="molecule type" value="Genomic_DNA"/>
</dbReference>
<dbReference type="Proteomes" id="UP001058860">
    <property type="component" value="Chromosome"/>
</dbReference>
<reference evidence="5" key="1">
    <citation type="submission" date="2021-11" db="EMBL/GenBank/DDBJ databases">
        <title>Cultivation dependent microbiological survey of springs from the worlds oldest radium mine currently devoted to the extraction of radon-saturated water.</title>
        <authorList>
            <person name="Kapinusova G."/>
            <person name="Smrhova T."/>
            <person name="Strejcek M."/>
            <person name="Suman J."/>
            <person name="Jani K."/>
            <person name="Pajer P."/>
            <person name="Uhlik O."/>
        </authorList>
    </citation>
    <scope>NUCLEOTIDE SEQUENCE [LARGE SCALE GENOMIC DNA]</scope>
    <source>
        <strain evidence="5">J379</strain>
    </source>
</reference>
<dbReference type="InterPro" id="IPR047057">
    <property type="entry name" value="MerR_fam"/>
</dbReference>
<feature type="region of interest" description="Disordered" evidence="2">
    <location>
        <begin position="237"/>
        <end position="261"/>
    </location>
</feature>
<proteinExistence type="predicted"/>
<evidence type="ECO:0000256" key="2">
    <source>
        <dbReference type="SAM" id="MobiDB-lite"/>
    </source>
</evidence>
<dbReference type="Gene3D" id="1.10.1660.10">
    <property type="match status" value="1"/>
</dbReference>
<dbReference type="RefSeq" id="WP_353864689.1">
    <property type="nucleotide sequence ID" value="NZ_CP088295.1"/>
</dbReference>
<dbReference type="PANTHER" id="PTHR30204:SF93">
    <property type="entry name" value="HTH MERR-TYPE DOMAIN-CONTAINING PROTEIN"/>
    <property type="match status" value="1"/>
</dbReference>
<evidence type="ECO:0000259" key="3">
    <source>
        <dbReference type="PROSITE" id="PS50937"/>
    </source>
</evidence>
<dbReference type="PANTHER" id="PTHR30204">
    <property type="entry name" value="REDOX-CYCLING DRUG-SENSING TRANSCRIPTIONAL ACTIVATOR SOXR"/>
    <property type="match status" value="1"/>
</dbReference>
<dbReference type="SMART" id="SM00422">
    <property type="entry name" value="HTH_MERR"/>
    <property type="match status" value="1"/>
</dbReference>
<keyword evidence="1" id="KW-0238">DNA-binding</keyword>
<evidence type="ECO:0000313" key="5">
    <source>
        <dbReference type="Proteomes" id="UP001058860"/>
    </source>
</evidence>
<dbReference type="SUPFAM" id="SSF46955">
    <property type="entry name" value="Putative DNA-binding domain"/>
    <property type="match status" value="1"/>
</dbReference>
<dbReference type="InterPro" id="IPR009061">
    <property type="entry name" value="DNA-bd_dom_put_sf"/>
</dbReference>
<dbReference type="Pfam" id="PF13411">
    <property type="entry name" value="MerR_1"/>
    <property type="match status" value="1"/>
</dbReference>
<accession>A0ABY5PHR0</accession>
<evidence type="ECO:0000256" key="1">
    <source>
        <dbReference type="ARBA" id="ARBA00023125"/>
    </source>
</evidence>
<organism evidence="4 5">
    <name type="scientific">Svornostia abyssi</name>
    <dbReference type="NCBI Taxonomy" id="2898438"/>
    <lineage>
        <taxon>Bacteria</taxon>
        <taxon>Bacillati</taxon>
        <taxon>Actinomycetota</taxon>
        <taxon>Thermoleophilia</taxon>
        <taxon>Solirubrobacterales</taxon>
        <taxon>Baekduiaceae</taxon>
        <taxon>Svornostia</taxon>
    </lineage>
</organism>
<evidence type="ECO:0000313" key="4">
    <source>
        <dbReference type="EMBL" id="UUY04198.1"/>
    </source>
</evidence>
<dbReference type="PRINTS" id="PR00040">
    <property type="entry name" value="HTHMERR"/>
</dbReference>
<keyword evidence="5" id="KW-1185">Reference proteome</keyword>
<gene>
    <name evidence="4" type="ORF">LRS13_01320</name>
</gene>
<feature type="domain" description="HTH merR-type" evidence="3">
    <location>
        <begin position="7"/>
        <end position="75"/>
    </location>
</feature>
<protein>
    <submittedName>
        <fullName evidence="4">MerR family transcriptional regulator</fullName>
    </submittedName>
</protein>
<feature type="compositionally biased region" description="Basic residues" evidence="2">
    <location>
        <begin position="252"/>
        <end position="261"/>
    </location>
</feature>
<name>A0ABY5PHR0_9ACTN</name>
<sequence>MSTSPNDMTIEQLASQTGQSVRNIRAHQSRGLLPPPDVRGRTGYYGPVHVERLRLIRDLQADGFNLTAIGHLLENDRFGEEAVSLRQMLLQGFETENSEILDAEEVFDRFGGNATADRIKRAVKLGLLQPVGDGRFEISSPRLFRAGITLKELGVEPELAFDLIEELQRHAEAAARAFVKLFLDGVWKPFEAAGMPDEQWADVRTALERLRPLAAEAYLAVFEPLMSQAAEDAFGRELERVRRSSRSSSSGSRRRGSRRSR</sequence>
<dbReference type="PROSITE" id="PS50937">
    <property type="entry name" value="HTH_MERR_2"/>
    <property type="match status" value="1"/>
</dbReference>